<evidence type="ECO:0000313" key="5">
    <source>
        <dbReference type="Proteomes" id="UP000751190"/>
    </source>
</evidence>
<dbReference type="AlphaFoldDB" id="A0A8J5XYA9"/>
<keyword evidence="1" id="KW-0175">Coiled coil</keyword>
<gene>
    <name evidence="4" type="ORF">KFE25_009448</name>
</gene>
<dbReference type="InterPro" id="IPR009060">
    <property type="entry name" value="UBA-like_sf"/>
</dbReference>
<dbReference type="InterPro" id="IPR015940">
    <property type="entry name" value="UBA"/>
</dbReference>
<sequence>MRAASTGAGSQQRADGWHICWLPPLADGTLAIYFGLWCGGDCVLWTAPVAAPPAPNRPATTLGAPMLVPAEVPNAHPQCLRKLLPESDAAWTSLRPQARWHVCVCGGKHAALPAFAAAGLAPPAAASPRPTAESAQPSSPPHSRLVELDRVLLDAMLPPLQAALAPLADARVMLGEAHAAISRLIGRASLSGTLDQVQAQLQAATARLDELHSRLAPAPKPAAAAASKGRAAAHGDGAYIDACGPLLRTLCHTAAAHYAPAGRGAASARRADAGGCGASANAGRGAGGSAAGIAGRRAAPRVASRELPAMLCQPSAAASIGAAMEVVRWSALSGVGIYGCKLGSARPKALTKRPASAPGFVKCAAGGAMPVLCAESGASAAPKPDGGRAACRQGVGNGKAPAAAATLKRPLSKNGAQTPGESPHRASPGSAAKRPKSSPEAAGEPSGGVGGSKGAAAPPHRAPQPSRPALPPDNARTRVMPSALRVLLSMGYLRADAESALRRTGGNDVQSAIEVLAGERA</sequence>
<proteinExistence type="predicted"/>
<evidence type="ECO:0000256" key="2">
    <source>
        <dbReference type="SAM" id="MobiDB-lite"/>
    </source>
</evidence>
<evidence type="ECO:0000259" key="3">
    <source>
        <dbReference type="PROSITE" id="PS50030"/>
    </source>
</evidence>
<dbReference type="Gene3D" id="1.10.8.10">
    <property type="entry name" value="DNA helicase RuvA subunit, C-terminal domain"/>
    <property type="match status" value="1"/>
</dbReference>
<feature type="region of interest" description="Disordered" evidence="2">
    <location>
        <begin position="401"/>
        <end position="478"/>
    </location>
</feature>
<feature type="region of interest" description="Disordered" evidence="2">
    <location>
        <begin position="377"/>
        <end position="396"/>
    </location>
</feature>
<feature type="domain" description="UBA" evidence="3">
    <location>
        <begin position="471"/>
        <end position="519"/>
    </location>
</feature>
<accession>A0A8J5XYA9</accession>
<protein>
    <recommendedName>
        <fullName evidence="3">UBA domain-containing protein</fullName>
    </recommendedName>
</protein>
<feature type="region of interest" description="Disordered" evidence="2">
    <location>
        <begin position="123"/>
        <end position="143"/>
    </location>
</feature>
<feature type="compositionally biased region" description="Pro residues" evidence="2">
    <location>
        <begin position="460"/>
        <end position="471"/>
    </location>
</feature>
<dbReference type="OrthoDB" id="10641855at2759"/>
<dbReference type="Proteomes" id="UP000751190">
    <property type="component" value="Unassembled WGS sequence"/>
</dbReference>
<keyword evidence="5" id="KW-1185">Reference proteome</keyword>
<dbReference type="PROSITE" id="PS50030">
    <property type="entry name" value="UBA"/>
    <property type="match status" value="1"/>
</dbReference>
<organism evidence="4 5">
    <name type="scientific">Diacronema lutheri</name>
    <name type="common">Unicellular marine alga</name>
    <name type="synonym">Monochrysis lutheri</name>
    <dbReference type="NCBI Taxonomy" id="2081491"/>
    <lineage>
        <taxon>Eukaryota</taxon>
        <taxon>Haptista</taxon>
        <taxon>Haptophyta</taxon>
        <taxon>Pavlovophyceae</taxon>
        <taxon>Pavlovales</taxon>
        <taxon>Pavlovaceae</taxon>
        <taxon>Diacronema</taxon>
    </lineage>
</organism>
<reference evidence="4" key="1">
    <citation type="submission" date="2021-05" db="EMBL/GenBank/DDBJ databases">
        <title>The genome of the haptophyte Pavlova lutheri (Diacronema luteri, Pavlovales) - a model for lipid biosynthesis in eukaryotic algae.</title>
        <authorList>
            <person name="Hulatt C.J."/>
            <person name="Posewitz M.C."/>
        </authorList>
    </citation>
    <scope>NUCLEOTIDE SEQUENCE</scope>
    <source>
        <strain evidence="4">NIVA-4/92</strain>
    </source>
</reference>
<feature type="compositionally biased region" description="Low complexity" evidence="2">
    <location>
        <begin position="123"/>
        <end position="135"/>
    </location>
</feature>
<feature type="coiled-coil region" evidence="1">
    <location>
        <begin position="187"/>
        <end position="214"/>
    </location>
</feature>
<name>A0A8J5XYA9_DIALT</name>
<comment type="caution">
    <text evidence="4">The sequence shown here is derived from an EMBL/GenBank/DDBJ whole genome shotgun (WGS) entry which is preliminary data.</text>
</comment>
<dbReference type="SUPFAM" id="SSF46934">
    <property type="entry name" value="UBA-like"/>
    <property type="match status" value="1"/>
</dbReference>
<evidence type="ECO:0000313" key="4">
    <source>
        <dbReference type="EMBL" id="KAG8471027.1"/>
    </source>
</evidence>
<evidence type="ECO:0000256" key="1">
    <source>
        <dbReference type="SAM" id="Coils"/>
    </source>
</evidence>
<dbReference type="EMBL" id="JAGTXO010000001">
    <property type="protein sequence ID" value="KAG8471027.1"/>
    <property type="molecule type" value="Genomic_DNA"/>
</dbReference>
<dbReference type="Pfam" id="PF00627">
    <property type="entry name" value="UBA"/>
    <property type="match status" value="1"/>
</dbReference>